<gene>
    <name evidence="1" type="ORF">C4900_15325</name>
</gene>
<keyword evidence="2" id="KW-1185">Reference proteome</keyword>
<evidence type="ECO:0000313" key="1">
    <source>
        <dbReference type="EMBL" id="RCN57271.1"/>
    </source>
</evidence>
<proteinExistence type="predicted"/>
<dbReference type="Proteomes" id="UP000253250">
    <property type="component" value="Unassembled WGS sequence"/>
</dbReference>
<evidence type="ECO:0000313" key="2">
    <source>
        <dbReference type="Proteomes" id="UP000253250"/>
    </source>
</evidence>
<dbReference type="OrthoDB" id="9801008at2"/>
<dbReference type="Pfam" id="PF12674">
    <property type="entry name" value="Zn_ribbon_2"/>
    <property type="match status" value="1"/>
</dbReference>
<name>A0A1C2G391_9GAMM</name>
<sequence>MFKGLAIAYRNELSRCQSCGMPLAYDRHPRPGQIYCSYCHDGASFLNEGTTLRAMQDKVDALLVARRAPPLLRLYMRLRLMTLQRWRGSALSRSQGAGAVKARE</sequence>
<accession>A0A1C2G391</accession>
<dbReference type="STRING" id="163359.A9R16_09270"/>
<comment type="caution">
    <text evidence="1">The sequence shown here is derived from an EMBL/GenBank/DDBJ whole genome shotgun (WGS) entry which is preliminary data.</text>
</comment>
<dbReference type="AlphaFoldDB" id="A0A1C2G391"/>
<reference evidence="1 2" key="1">
    <citation type="submission" date="2018-02" db="EMBL/GenBank/DDBJ databases">
        <title>Insights into the biology of acidophilic members of the Acidiferrobacteraceae family derived from comparative genomic analyses.</title>
        <authorList>
            <person name="Issotta F."/>
            <person name="Thyssen C."/>
            <person name="Mena C."/>
            <person name="Moya A."/>
            <person name="Bellenberg S."/>
            <person name="Sproer C."/>
            <person name="Covarrubias P.C."/>
            <person name="Sand W."/>
            <person name="Quatrini R."/>
            <person name="Vera M."/>
        </authorList>
    </citation>
    <scope>NUCLEOTIDE SEQUENCE [LARGE SCALE GENOMIC DNA]</scope>
    <source>
        <strain evidence="2">m-1</strain>
    </source>
</reference>
<protein>
    <submittedName>
        <fullName evidence="1">Uncharacterized protein</fullName>
    </submittedName>
</protein>
<organism evidence="1 2">
    <name type="scientific">Acidiferrobacter thiooxydans</name>
    <dbReference type="NCBI Taxonomy" id="163359"/>
    <lineage>
        <taxon>Bacteria</taxon>
        <taxon>Pseudomonadati</taxon>
        <taxon>Pseudomonadota</taxon>
        <taxon>Gammaproteobacteria</taxon>
        <taxon>Acidiferrobacterales</taxon>
        <taxon>Acidiferrobacteraceae</taxon>
        <taxon>Acidiferrobacter</taxon>
    </lineage>
</organism>
<dbReference type="InterPro" id="IPR025868">
    <property type="entry name" value="Zn_ribbon_dom_put"/>
</dbReference>
<dbReference type="EMBL" id="PSYR01000002">
    <property type="protein sequence ID" value="RCN57271.1"/>
    <property type="molecule type" value="Genomic_DNA"/>
</dbReference>